<dbReference type="Pfam" id="PF13277">
    <property type="entry name" value="YmdB"/>
    <property type="match status" value="1"/>
</dbReference>
<organism evidence="1 2">
    <name type="scientific">Effusibacillus consociatus</name>
    <dbReference type="NCBI Taxonomy" id="1117041"/>
    <lineage>
        <taxon>Bacteria</taxon>
        <taxon>Bacillati</taxon>
        <taxon>Bacillota</taxon>
        <taxon>Bacilli</taxon>
        <taxon>Bacillales</taxon>
        <taxon>Alicyclobacillaceae</taxon>
        <taxon>Effusibacillus</taxon>
    </lineage>
</organism>
<comment type="caution">
    <text evidence="1">The sequence shown here is derived from an EMBL/GenBank/DDBJ whole genome shotgun (WGS) entry which is preliminary data.</text>
</comment>
<proteinExistence type="predicted"/>
<evidence type="ECO:0000313" key="2">
    <source>
        <dbReference type="Proteomes" id="UP001596002"/>
    </source>
</evidence>
<dbReference type="RefSeq" id="WP_380024222.1">
    <property type="nucleotide sequence ID" value="NZ_JBHSHC010000016.1"/>
</dbReference>
<accession>A0ABV9PZJ6</accession>
<evidence type="ECO:0000313" key="1">
    <source>
        <dbReference type="EMBL" id="MFC4766382.1"/>
    </source>
</evidence>
<sequence>MRILFLGDIVGHPGRMVVEERLPALLDQYRPDLVIANAENMANGRGLTPKLAETLFDANIDILTMGNHVWDHREIFGYIDNEKRIVRPANYPKGAPGFGYILVKVDTVKVAVVNLMGRVFMGDYDSPFAVINQILEEIQSETKHIFIDFHAEATSEKLALAHFVDGRVSAVVGTHTHVQTADEQILPGGTAYLTDVGMCGPIDSIIGMKKDQVLQRFLTQMPVRLEVEAGPAKLNAVVIDLLDNGLASSIQRIALK</sequence>
<dbReference type="PANTHER" id="PTHR36303:SF1">
    <property type="entry name" value="2',3'-CYCLIC-NUCLEOTIDE 2'-PHOSPHODIESTERASE"/>
    <property type="match status" value="1"/>
</dbReference>
<dbReference type="CDD" id="cd07382">
    <property type="entry name" value="MPP_DR1281"/>
    <property type="match status" value="1"/>
</dbReference>
<dbReference type="InterPro" id="IPR029052">
    <property type="entry name" value="Metallo-depent_PP-like"/>
</dbReference>
<dbReference type="PANTHER" id="PTHR36303">
    <property type="entry name" value="2',3'-CYCLIC-NUCLEOTIDE 2'-PHOSPHODIESTERASE"/>
    <property type="match status" value="1"/>
</dbReference>
<reference evidence="2" key="1">
    <citation type="journal article" date="2019" name="Int. J. Syst. Evol. Microbiol.">
        <title>The Global Catalogue of Microorganisms (GCM) 10K type strain sequencing project: providing services to taxonomists for standard genome sequencing and annotation.</title>
        <authorList>
            <consortium name="The Broad Institute Genomics Platform"/>
            <consortium name="The Broad Institute Genome Sequencing Center for Infectious Disease"/>
            <person name="Wu L."/>
            <person name="Ma J."/>
        </authorList>
    </citation>
    <scope>NUCLEOTIDE SEQUENCE [LARGE SCALE GENOMIC DNA]</scope>
    <source>
        <strain evidence="2">WYCCWR 12678</strain>
    </source>
</reference>
<keyword evidence="2" id="KW-1185">Reference proteome</keyword>
<protein>
    <submittedName>
        <fullName evidence="1">TIGR00282 family metallophosphoesterase</fullName>
    </submittedName>
</protein>
<dbReference type="PIRSF" id="PIRSF004789">
    <property type="entry name" value="DR1281"/>
    <property type="match status" value="1"/>
</dbReference>
<dbReference type="Gene3D" id="3.60.21.10">
    <property type="match status" value="1"/>
</dbReference>
<name>A0ABV9PZJ6_9BACL</name>
<dbReference type="EMBL" id="JBHSHC010000016">
    <property type="protein sequence ID" value="MFC4766382.1"/>
    <property type="molecule type" value="Genomic_DNA"/>
</dbReference>
<dbReference type="SUPFAM" id="SSF56300">
    <property type="entry name" value="Metallo-dependent phosphatases"/>
    <property type="match status" value="1"/>
</dbReference>
<dbReference type="Proteomes" id="UP001596002">
    <property type="component" value="Unassembled WGS sequence"/>
</dbReference>
<dbReference type="InterPro" id="IPR005235">
    <property type="entry name" value="YmdB-like"/>
</dbReference>
<dbReference type="NCBIfam" id="TIGR00282">
    <property type="entry name" value="TIGR00282 family metallophosphoesterase"/>
    <property type="match status" value="1"/>
</dbReference>
<gene>
    <name evidence="1" type="ORF">ACFO8Q_03090</name>
</gene>